<evidence type="ECO:0000313" key="7">
    <source>
        <dbReference type="Proteomes" id="UP000000245"/>
    </source>
</evidence>
<organism evidence="6 7">
    <name type="scientific">Acidiphilium cryptum (strain JF-5)</name>
    <dbReference type="NCBI Taxonomy" id="349163"/>
    <lineage>
        <taxon>Bacteria</taxon>
        <taxon>Pseudomonadati</taxon>
        <taxon>Pseudomonadota</taxon>
        <taxon>Alphaproteobacteria</taxon>
        <taxon>Acetobacterales</taxon>
        <taxon>Acidocellaceae</taxon>
        <taxon>Acidiphilium</taxon>
    </lineage>
</organism>
<dbReference type="HOGENOM" id="CLU_065200_1_2_5"/>
<keyword evidence="3 5" id="KW-1133">Transmembrane helix</keyword>
<dbReference type="Pfam" id="PF04191">
    <property type="entry name" value="PEMT"/>
    <property type="match status" value="1"/>
</dbReference>
<dbReference type="PANTHER" id="PTHR43847:SF1">
    <property type="entry name" value="BLL3993 PROTEIN"/>
    <property type="match status" value="1"/>
</dbReference>
<dbReference type="GO" id="GO:0012505">
    <property type="term" value="C:endomembrane system"/>
    <property type="evidence" value="ECO:0007669"/>
    <property type="project" value="UniProtKB-SubCell"/>
</dbReference>
<dbReference type="AlphaFoldDB" id="A5FYT8"/>
<accession>A5FYT8</accession>
<dbReference type="eggNOG" id="COG2020">
    <property type="taxonomic scope" value="Bacteria"/>
</dbReference>
<keyword evidence="7" id="KW-1185">Reference proteome</keyword>
<dbReference type="Proteomes" id="UP000000245">
    <property type="component" value="Chromosome"/>
</dbReference>
<evidence type="ECO:0000256" key="5">
    <source>
        <dbReference type="SAM" id="Phobius"/>
    </source>
</evidence>
<feature type="transmembrane region" description="Helical" evidence="5">
    <location>
        <begin position="164"/>
        <end position="192"/>
    </location>
</feature>
<evidence type="ECO:0000256" key="1">
    <source>
        <dbReference type="ARBA" id="ARBA00004127"/>
    </source>
</evidence>
<feature type="transmembrane region" description="Helical" evidence="5">
    <location>
        <begin position="108"/>
        <end position="128"/>
    </location>
</feature>
<evidence type="ECO:0008006" key="8">
    <source>
        <dbReference type="Google" id="ProtNLM"/>
    </source>
</evidence>
<keyword evidence="2 5" id="KW-0812">Transmembrane</keyword>
<dbReference type="PANTHER" id="PTHR43847">
    <property type="entry name" value="BLL3993 PROTEIN"/>
    <property type="match status" value="1"/>
</dbReference>
<protein>
    <recommendedName>
        <fullName evidence="8">Isoprenylcysteine carboxyl methyltransferase</fullName>
    </recommendedName>
</protein>
<comment type="subcellular location">
    <subcellularLocation>
        <location evidence="1">Endomembrane system</location>
        <topology evidence="1">Multi-pass membrane protein</topology>
    </subcellularLocation>
</comment>
<dbReference type="InterPro" id="IPR007318">
    <property type="entry name" value="Phopholipid_MeTrfase"/>
</dbReference>
<evidence type="ECO:0000256" key="3">
    <source>
        <dbReference type="ARBA" id="ARBA00022989"/>
    </source>
</evidence>
<keyword evidence="4 5" id="KW-0472">Membrane</keyword>
<dbReference type="STRING" id="349163.Acry_1564"/>
<sequence length="224" mass="24802">MKNARMRMLILCLAGTGLIALVLFLAAGTVRYWQAWVYLAVNGIAAVPYVRYLLDNPRLLEARMKAGPTAEQRSVQKGITLLGFISIVVAFIVPGLDDRFGWSNVPPWLVVTGDLLIVAGMLMVYRVVKENPFGAATVGVVEDQRVVSTGPYGVVRNPMYASALVYLIGMPLALGSYWTLIPSAITVLGLVWRLLDEENFLAQNLPGYTEYCTRVRWHLVPLIF</sequence>
<reference evidence="6 7" key="1">
    <citation type="submission" date="2007-05" db="EMBL/GenBank/DDBJ databases">
        <title>Complete sequence of chromosome of Acidiphilium cryptum JF-5.</title>
        <authorList>
            <consortium name="US DOE Joint Genome Institute"/>
            <person name="Copeland A."/>
            <person name="Lucas S."/>
            <person name="Lapidus A."/>
            <person name="Barry K."/>
            <person name="Detter J.C."/>
            <person name="Glavina del Rio T."/>
            <person name="Hammon N."/>
            <person name="Israni S."/>
            <person name="Dalin E."/>
            <person name="Tice H."/>
            <person name="Pitluck S."/>
            <person name="Sims D."/>
            <person name="Brettin T."/>
            <person name="Bruce D."/>
            <person name="Han C."/>
            <person name="Schmutz J."/>
            <person name="Larimer F."/>
            <person name="Land M."/>
            <person name="Hauser L."/>
            <person name="Kyrpides N."/>
            <person name="Kim E."/>
            <person name="Magnuson T."/>
            <person name="Richardson P."/>
        </authorList>
    </citation>
    <scope>NUCLEOTIDE SEQUENCE [LARGE SCALE GENOMIC DNA]</scope>
    <source>
        <strain evidence="6 7">JF-5</strain>
    </source>
</reference>
<dbReference type="KEGG" id="acr:Acry_1564"/>
<feature type="transmembrane region" description="Helical" evidence="5">
    <location>
        <begin position="75"/>
        <end position="96"/>
    </location>
</feature>
<gene>
    <name evidence="6" type="ordered locus">Acry_1564</name>
</gene>
<evidence type="ECO:0000256" key="4">
    <source>
        <dbReference type="ARBA" id="ARBA00023136"/>
    </source>
</evidence>
<dbReference type="EMBL" id="CP000697">
    <property type="protein sequence ID" value="ABQ30770.1"/>
    <property type="molecule type" value="Genomic_DNA"/>
</dbReference>
<name>A5FYT8_ACICJ</name>
<feature type="transmembrane region" description="Helical" evidence="5">
    <location>
        <begin position="36"/>
        <end position="54"/>
    </location>
</feature>
<dbReference type="InterPro" id="IPR052527">
    <property type="entry name" value="Metal_cation-efflux_comp"/>
</dbReference>
<evidence type="ECO:0000313" key="6">
    <source>
        <dbReference type="EMBL" id="ABQ30770.1"/>
    </source>
</evidence>
<dbReference type="Gene3D" id="1.20.120.1630">
    <property type="match status" value="1"/>
</dbReference>
<evidence type="ECO:0000256" key="2">
    <source>
        <dbReference type="ARBA" id="ARBA00022692"/>
    </source>
</evidence>
<proteinExistence type="predicted"/>